<name>W4K6C5_HETIT</name>
<dbReference type="Gene3D" id="1.20.1250.20">
    <property type="entry name" value="MFS general substrate transporter like domains"/>
    <property type="match status" value="2"/>
</dbReference>
<dbReference type="InterPro" id="IPR036259">
    <property type="entry name" value="MFS_trans_sf"/>
</dbReference>
<dbReference type="InterPro" id="IPR020846">
    <property type="entry name" value="MFS_dom"/>
</dbReference>
<dbReference type="EMBL" id="KI925458">
    <property type="protein sequence ID" value="ETW81289.1"/>
    <property type="molecule type" value="Genomic_DNA"/>
</dbReference>
<dbReference type="OrthoDB" id="434240at2759"/>
<evidence type="ECO:0000313" key="11">
    <source>
        <dbReference type="Proteomes" id="UP000030671"/>
    </source>
</evidence>
<evidence type="ECO:0000256" key="5">
    <source>
        <dbReference type="ARBA" id="ARBA00022989"/>
    </source>
</evidence>
<evidence type="ECO:0000256" key="6">
    <source>
        <dbReference type="ARBA" id="ARBA00023063"/>
    </source>
</evidence>
<evidence type="ECO:0000256" key="4">
    <source>
        <dbReference type="ARBA" id="ARBA00022692"/>
    </source>
</evidence>
<dbReference type="Pfam" id="PF07690">
    <property type="entry name" value="MFS_1"/>
    <property type="match status" value="1"/>
</dbReference>
<evidence type="ECO:0000256" key="3">
    <source>
        <dbReference type="ARBA" id="ARBA00022448"/>
    </source>
</evidence>
<protein>
    <recommendedName>
        <fullName evidence="8">Nitrate/nitrite transporter</fullName>
    </recommendedName>
</protein>
<feature type="transmembrane region" description="Helical" evidence="8">
    <location>
        <begin position="113"/>
        <end position="130"/>
    </location>
</feature>
<feature type="transmembrane region" description="Helical" evidence="8">
    <location>
        <begin position="514"/>
        <end position="532"/>
    </location>
</feature>
<feature type="transmembrane region" description="Helical" evidence="8">
    <location>
        <begin position="449"/>
        <end position="467"/>
    </location>
</feature>
<dbReference type="InterPro" id="IPR004737">
    <property type="entry name" value="NO3_transporter_NarK/NarU-like"/>
</dbReference>
<dbReference type="STRING" id="747525.W4K6C5"/>
<dbReference type="GO" id="GO:0015113">
    <property type="term" value="F:nitrite transmembrane transporter activity"/>
    <property type="evidence" value="ECO:0007669"/>
    <property type="project" value="InterPro"/>
</dbReference>
<dbReference type="Proteomes" id="UP000030671">
    <property type="component" value="Unassembled WGS sequence"/>
</dbReference>
<feature type="transmembrane region" description="Helical" evidence="8">
    <location>
        <begin position="417"/>
        <end position="437"/>
    </location>
</feature>
<gene>
    <name evidence="10" type="ORF">HETIRDRAFT_64676</name>
</gene>
<evidence type="ECO:0000256" key="1">
    <source>
        <dbReference type="ARBA" id="ARBA00004141"/>
    </source>
</evidence>
<evidence type="ECO:0000259" key="9">
    <source>
        <dbReference type="PROSITE" id="PS50850"/>
    </source>
</evidence>
<feature type="transmembrane region" description="Helical" evidence="8">
    <location>
        <begin position="479"/>
        <end position="502"/>
    </location>
</feature>
<feature type="transmembrane region" description="Helical" evidence="8">
    <location>
        <begin position="137"/>
        <end position="157"/>
    </location>
</feature>
<dbReference type="RefSeq" id="XP_009545879.1">
    <property type="nucleotide sequence ID" value="XM_009547584.1"/>
</dbReference>
<keyword evidence="5 8" id="KW-1133">Transmembrane helix</keyword>
<dbReference type="InParanoid" id="W4K6C5"/>
<dbReference type="GeneID" id="20678691"/>
<keyword evidence="6 8" id="KW-0534">Nitrate assimilation</keyword>
<keyword evidence="4 8" id="KW-0812">Transmembrane</keyword>
<keyword evidence="3 8" id="KW-0813">Transport</keyword>
<dbReference type="HOGENOM" id="CLU_024204_1_1_1"/>
<feature type="transmembrane region" description="Helical" evidence="8">
    <location>
        <begin position="231"/>
        <end position="254"/>
    </location>
</feature>
<keyword evidence="8" id="KW-1003">Cell membrane</keyword>
<dbReference type="InterPro" id="IPR044772">
    <property type="entry name" value="NO3_transporter"/>
</dbReference>
<comment type="similarity">
    <text evidence="2 8">Belongs to the major facilitator superfamily. Nitrate/nitrite porter (TC 2.A.1.8) family.</text>
</comment>
<feature type="transmembrane region" description="Helical" evidence="8">
    <location>
        <begin position="163"/>
        <end position="187"/>
    </location>
</feature>
<dbReference type="GO" id="GO:0042128">
    <property type="term" value="P:nitrate assimilation"/>
    <property type="evidence" value="ECO:0007669"/>
    <property type="project" value="UniProtKB-UniRule"/>
</dbReference>
<dbReference type="GO" id="GO:0005886">
    <property type="term" value="C:plasma membrane"/>
    <property type="evidence" value="ECO:0007669"/>
    <property type="project" value="UniProtKB-SubCell"/>
</dbReference>
<dbReference type="NCBIfam" id="TIGR00886">
    <property type="entry name" value="2A0108"/>
    <property type="match status" value="1"/>
</dbReference>
<keyword evidence="7 8" id="KW-0472">Membrane</keyword>
<sequence>MPLSVRSVERLHGGVEKETEKQSHLNDAAEELLGPPLFHISSLWSPPVLNHINGKSYTLPIFTLSNPYSRNFHLSWLGFFVAFLSWFAFPPLIPEAIKSDLALSTAQINNSNIVALCATLVVRWVVGPLIDRFGPRYVMAALLIAGAIPSGLAGTISTANGLYAVRFFIGILGGTFVPCQAWTTAWFDKSIVGRANALVGGWGNMGGGVTFAVMVALYQRLISSGLSPHSAWRASFAIVPVPALLLVSILTLVFGTDHPAGKWSQRHQIPAAALVRRLDNHSSHPKITERETADPGNEGATVNEEKASKMIEELSSDTDVAINEALTMTTAIQIISSPLTWLPASSYMASFGLELAIDANLTSVLYSLFHARDSAFGQTTAGYYTALFGLLNVFTRPLGGYMADAIYKTHGVPGKKWLTLGLSFCMGMVSIGLGRYIESHVQAQLPPSLAVIMILLTIIAIFCEMANGANFALVPHCNAYSNGVMSGIVGGMGNLGGIWFTLLFRYQPVPIGKAFWIMGAVCMVFNLMVVWISTPKW</sequence>
<evidence type="ECO:0000256" key="8">
    <source>
        <dbReference type="RuleBase" id="RU366033"/>
    </source>
</evidence>
<dbReference type="PROSITE" id="PS50850">
    <property type="entry name" value="MFS"/>
    <property type="match status" value="1"/>
</dbReference>
<reference evidence="10 11" key="1">
    <citation type="journal article" date="2012" name="New Phytol.">
        <title>Insight into trade-off between wood decay and parasitism from the genome of a fungal forest pathogen.</title>
        <authorList>
            <person name="Olson A."/>
            <person name="Aerts A."/>
            <person name="Asiegbu F."/>
            <person name="Belbahri L."/>
            <person name="Bouzid O."/>
            <person name="Broberg A."/>
            <person name="Canback B."/>
            <person name="Coutinho P.M."/>
            <person name="Cullen D."/>
            <person name="Dalman K."/>
            <person name="Deflorio G."/>
            <person name="van Diepen L.T."/>
            <person name="Dunand C."/>
            <person name="Duplessis S."/>
            <person name="Durling M."/>
            <person name="Gonthier P."/>
            <person name="Grimwood J."/>
            <person name="Fossdal C.G."/>
            <person name="Hansson D."/>
            <person name="Henrissat B."/>
            <person name="Hietala A."/>
            <person name="Himmelstrand K."/>
            <person name="Hoffmeister D."/>
            <person name="Hogberg N."/>
            <person name="James T.Y."/>
            <person name="Karlsson M."/>
            <person name="Kohler A."/>
            <person name="Kues U."/>
            <person name="Lee Y.H."/>
            <person name="Lin Y.C."/>
            <person name="Lind M."/>
            <person name="Lindquist E."/>
            <person name="Lombard V."/>
            <person name="Lucas S."/>
            <person name="Lunden K."/>
            <person name="Morin E."/>
            <person name="Murat C."/>
            <person name="Park J."/>
            <person name="Raffaello T."/>
            <person name="Rouze P."/>
            <person name="Salamov A."/>
            <person name="Schmutz J."/>
            <person name="Solheim H."/>
            <person name="Stahlberg J."/>
            <person name="Velez H."/>
            <person name="de Vries R.P."/>
            <person name="Wiebenga A."/>
            <person name="Woodward S."/>
            <person name="Yakovlev I."/>
            <person name="Garbelotto M."/>
            <person name="Martin F."/>
            <person name="Grigoriev I.V."/>
            <person name="Stenlid J."/>
        </authorList>
    </citation>
    <scope>NUCLEOTIDE SEQUENCE [LARGE SCALE GENOMIC DNA]</scope>
    <source>
        <strain evidence="10 11">TC 32-1</strain>
    </source>
</reference>
<organism evidence="10 11">
    <name type="scientific">Heterobasidion irregulare (strain TC 32-1)</name>
    <dbReference type="NCBI Taxonomy" id="747525"/>
    <lineage>
        <taxon>Eukaryota</taxon>
        <taxon>Fungi</taxon>
        <taxon>Dikarya</taxon>
        <taxon>Basidiomycota</taxon>
        <taxon>Agaricomycotina</taxon>
        <taxon>Agaricomycetes</taxon>
        <taxon>Russulales</taxon>
        <taxon>Bondarzewiaceae</taxon>
        <taxon>Heterobasidion</taxon>
        <taxon>Heterobasidion annosum species complex</taxon>
    </lineage>
</organism>
<dbReference type="eggNOG" id="ENOG502QPIC">
    <property type="taxonomic scope" value="Eukaryota"/>
</dbReference>
<dbReference type="SUPFAM" id="SSF103473">
    <property type="entry name" value="MFS general substrate transporter"/>
    <property type="match status" value="1"/>
</dbReference>
<dbReference type="InterPro" id="IPR011701">
    <property type="entry name" value="MFS"/>
</dbReference>
<comment type="subcellular location">
    <subcellularLocation>
        <location evidence="8">Cell membrane</location>
        <topology evidence="8">Multi-pass membrane protein</topology>
    </subcellularLocation>
    <subcellularLocation>
        <location evidence="1">Membrane</location>
        <topology evidence="1">Multi-pass membrane protein</topology>
    </subcellularLocation>
</comment>
<dbReference type="KEGG" id="hir:HETIRDRAFT_64676"/>
<accession>W4K6C5</accession>
<feature type="domain" description="Major facilitator superfamily (MFS) profile" evidence="9">
    <location>
        <begin position="71"/>
        <end position="537"/>
    </location>
</feature>
<proteinExistence type="inferred from homology"/>
<dbReference type="GO" id="GO:0015112">
    <property type="term" value="F:nitrate transmembrane transporter activity"/>
    <property type="evidence" value="ECO:0007669"/>
    <property type="project" value="UniProtKB-UniRule"/>
</dbReference>
<evidence type="ECO:0000256" key="7">
    <source>
        <dbReference type="ARBA" id="ARBA00023136"/>
    </source>
</evidence>
<dbReference type="AlphaFoldDB" id="W4K6C5"/>
<keyword evidence="11" id="KW-1185">Reference proteome</keyword>
<dbReference type="PANTHER" id="PTHR23515">
    <property type="entry name" value="HIGH-AFFINITY NITRATE TRANSPORTER 2.3"/>
    <property type="match status" value="1"/>
</dbReference>
<feature type="transmembrane region" description="Helical" evidence="8">
    <location>
        <begin position="74"/>
        <end position="93"/>
    </location>
</feature>
<feature type="transmembrane region" description="Helical" evidence="8">
    <location>
        <begin position="199"/>
        <end position="219"/>
    </location>
</feature>
<evidence type="ECO:0000256" key="2">
    <source>
        <dbReference type="ARBA" id="ARBA00008432"/>
    </source>
</evidence>
<evidence type="ECO:0000313" key="10">
    <source>
        <dbReference type="EMBL" id="ETW81289.1"/>
    </source>
</evidence>